<dbReference type="Gene3D" id="2.40.160.10">
    <property type="entry name" value="Porin"/>
    <property type="match status" value="1"/>
</dbReference>
<proteinExistence type="predicted"/>
<dbReference type="AlphaFoldDB" id="A0A351RB28"/>
<reference evidence="2 3" key="1">
    <citation type="journal article" date="2018" name="Nat. Biotechnol.">
        <title>A standardized bacterial taxonomy based on genome phylogeny substantially revises the tree of life.</title>
        <authorList>
            <person name="Parks D.H."/>
            <person name="Chuvochina M."/>
            <person name="Waite D.W."/>
            <person name="Rinke C."/>
            <person name="Skarshewski A."/>
            <person name="Chaumeil P.A."/>
            <person name="Hugenholtz P."/>
        </authorList>
    </citation>
    <scope>NUCLEOTIDE SEQUENCE [LARGE SCALE GENOMIC DNA]</scope>
    <source>
        <strain evidence="2">UBA9958</strain>
    </source>
</reference>
<protein>
    <submittedName>
        <fullName evidence="2">Uncharacterized protein</fullName>
    </submittedName>
</protein>
<dbReference type="InterPro" id="IPR023614">
    <property type="entry name" value="Porin_dom_sf"/>
</dbReference>
<feature type="signal peptide" evidence="1">
    <location>
        <begin position="1"/>
        <end position="23"/>
    </location>
</feature>
<gene>
    <name evidence="2" type="ORF">DCW48_06600</name>
</gene>
<evidence type="ECO:0000313" key="3">
    <source>
        <dbReference type="Proteomes" id="UP000264313"/>
    </source>
</evidence>
<keyword evidence="1" id="KW-0732">Signal</keyword>
<dbReference type="SUPFAM" id="SSF56935">
    <property type="entry name" value="Porins"/>
    <property type="match status" value="1"/>
</dbReference>
<name>A0A351RB28_9PROT</name>
<accession>A0A351RB28</accession>
<dbReference type="EMBL" id="DNAA01000162">
    <property type="protein sequence ID" value="HBA09249.1"/>
    <property type="molecule type" value="Genomic_DNA"/>
</dbReference>
<comment type="caution">
    <text evidence="2">The sequence shown here is derived from an EMBL/GenBank/DDBJ whole genome shotgun (WGS) entry which is preliminary data.</text>
</comment>
<organism evidence="2 3">
    <name type="scientific">Methylotenera mobilis</name>
    <dbReference type="NCBI Taxonomy" id="359408"/>
    <lineage>
        <taxon>Bacteria</taxon>
        <taxon>Pseudomonadati</taxon>
        <taxon>Pseudomonadota</taxon>
        <taxon>Betaproteobacteria</taxon>
        <taxon>Nitrosomonadales</taxon>
        <taxon>Methylophilaceae</taxon>
        <taxon>Methylotenera</taxon>
    </lineage>
</organism>
<dbReference type="Proteomes" id="UP000264313">
    <property type="component" value="Unassembled WGS sequence"/>
</dbReference>
<dbReference type="STRING" id="1132855.GCA_000384255_00476"/>
<evidence type="ECO:0000256" key="1">
    <source>
        <dbReference type="SAM" id="SignalP"/>
    </source>
</evidence>
<evidence type="ECO:0000313" key="2">
    <source>
        <dbReference type="EMBL" id="HBA09249.1"/>
    </source>
</evidence>
<sequence length="395" mass="44681">MLRIYATWIVFLFSSTCSTALLAVEFNDGKVQIHGFASQGIVSSTDNKFYGDSDNSISFNFREIGINASYRPRPDLQFSAQVIQLDAGNVNENGLLLDYALVDYTVYSNEATQFGVRLGRVKNPFGLYTTTRDVAFTRPSIILPQSIYFDKARSLALSSDGAGIYFNREGSLGAINVDMVVGKANVDRGSEATFIRKDEPGEMESDKASRLMRIIYTTPDDRLRLAFTAANIDLKYQEASHEVDPHLFVHLDPKIISAQYSHEKWELTAEYSQMKSSITRNFAQNFSNVIEGYYVQGSYQLTPSLQAVARYDASFNNKSDRDGKKLSAATGLPAHMFFAKDWMLGLRYDVTPTFMLRGEWHHLDGTGWLSSLDNTNPREMERKWDMLMLMGSWRF</sequence>
<feature type="chain" id="PRO_5016931508" evidence="1">
    <location>
        <begin position="24"/>
        <end position="395"/>
    </location>
</feature>